<dbReference type="PROSITE" id="PS51257">
    <property type="entry name" value="PROKAR_LIPOPROTEIN"/>
    <property type="match status" value="1"/>
</dbReference>
<dbReference type="AlphaFoldDB" id="A0A2P2LW00"/>
<accession>A0A2P2LW00</accession>
<evidence type="ECO:0000313" key="1">
    <source>
        <dbReference type="EMBL" id="MBX22146.1"/>
    </source>
</evidence>
<protein>
    <submittedName>
        <fullName evidence="1">Uncharacterized protein</fullName>
    </submittedName>
</protein>
<name>A0A2P2LW00_RHIMU</name>
<organism evidence="1">
    <name type="scientific">Rhizophora mucronata</name>
    <name type="common">Asiatic mangrove</name>
    <dbReference type="NCBI Taxonomy" id="61149"/>
    <lineage>
        <taxon>Eukaryota</taxon>
        <taxon>Viridiplantae</taxon>
        <taxon>Streptophyta</taxon>
        <taxon>Embryophyta</taxon>
        <taxon>Tracheophyta</taxon>
        <taxon>Spermatophyta</taxon>
        <taxon>Magnoliopsida</taxon>
        <taxon>eudicotyledons</taxon>
        <taxon>Gunneridae</taxon>
        <taxon>Pentapetalae</taxon>
        <taxon>rosids</taxon>
        <taxon>fabids</taxon>
        <taxon>Malpighiales</taxon>
        <taxon>Rhizophoraceae</taxon>
        <taxon>Rhizophora</taxon>
    </lineage>
</organism>
<reference evidence="1" key="1">
    <citation type="submission" date="2018-02" db="EMBL/GenBank/DDBJ databases">
        <title>Rhizophora mucronata_Transcriptome.</title>
        <authorList>
            <person name="Meera S.P."/>
            <person name="Sreeshan A."/>
            <person name="Augustine A."/>
        </authorList>
    </citation>
    <scope>NUCLEOTIDE SEQUENCE</scope>
    <source>
        <tissue evidence="1">Leaf</tissue>
    </source>
</reference>
<dbReference type="EMBL" id="GGEC01041662">
    <property type="protein sequence ID" value="MBX22146.1"/>
    <property type="molecule type" value="Transcribed_RNA"/>
</dbReference>
<sequence>MMFQMSKSGMVRTRLQLLAASAAAAAAACFLSVIGD</sequence>
<proteinExistence type="predicted"/>